<organism evidence="5 6">
    <name type="scientific">Ligilactobacillus pabuli</name>
    <dbReference type="NCBI Taxonomy" id="2886039"/>
    <lineage>
        <taxon>Bacteria</taxon>
        <taxon>Bacillati</taxon>
        <taxon>Bacillota</taxon>
        <taxon>Bacilli</taxon>
        <taxon>Lactobacillales</taxon>
        <taxon>Lactobacillaceae</taxon>
        <taxon>Ligilactobacillus</taxon>
    </lineage>
</organism>
<dbReference type="InterPro" id="IPR018062">
    <property type="entry name" value="HTH_AraC-typ_CS"/>
</dbReference>
<evidence type="ECO:0000313" key="6">
    <source>
        <dbReference type="Proteomes" id="UP001055149"/>
    </source>
</evidence>
<keyword evidence="6" id="KW-1185">Reference proteome</keyword>
<keyword evidence="3" id="KW-0804">Transcription</keyword>
<dbReference type="Pfam" id="PF12833">
    <property type="entry name" value="HTH_18"/>
    <property type="match status" value="1"/>
</dbReference>
<proteinExistence type="predicted"/>
<feature type="domain" description="HTH araC/xylS-type" evidence="4">
    <location>
        <begin position="265"/>
        <end position="363"/>
    </location>
</feature>
<dbReference type="Gene3D" id="1.10.10.60">
    <property type="entry name" value="Homeodomain-like"/>
    <property type="match status" value="2"/>
</dbReference>
<sequence>MNETDFYFVEQLHQISQLSFFVYDNHRNLLKGFKPVISPDFPQQYLKRAVQQQKITIYSVKNGGCFTAVGLNDGKLLVIWQAPSRLVQLSVEKQASCRVKAALQLCYFNFYHKRLFDQQINFLSESPPVNQIYQQTPETQRDVLAHSDYLLETKAFEAIQNGNLSEFQLRLNQLLQSGKPGTLVPENEVRNMKDVMITGITLLTRAVIKGGMLPEIAYEMSDISIQNLEKLSSVPEVITYMKQLPEAFIEKLQATTKYANVPVVFAIQEYVFKHLTEKITLDDLATAVGYSKNYLTRLFKDKTGLTISSYIRRQKMLEAKNQLASTNRPISKIAVDLGFVDQSHLTKVFNHYEKMTPQEYRKQCRLLE</sequence>
<keyword evidence="2" id="KW-0238">DNA-binding</keyword>
<keyword evidence="1" id="KW-0805">Transcription regulation</keyword>
<dbReference type="PROSITE" id="PS01124">
    <property type="entry name" value="HTH_ARAC_FAMILY_2"/>
    <property type="match status" value="1"/>
</dbReference>
<dbReference type="RefSeq" id="WP_244055186.1">
    <property type="nucleotide sequence ID" value="NZ_BQXH01000009.1"/>
</dbReference>
<dbReference type="InterPro" id="IPR009057">
    <property type="entry name" value="Homeodomain-like_sf"/>
</dbReference>
<dbReference type="Proteomes" id="UP001055149">
    <property type="component" value="Unassembled WGS sequence"/>
</dbReference>
<evidence type="ECO:0000259" key="4">
    <source>
        <dbReference type="PROSITE" id="PS01124"/>
    </source>
</evidence>
<dbReference type="PANTHER" id="PTHR43280">
    <property type="entry name" value="ARAC-FAMILY TRANSCRIPTIONAL REGULATOR"/>
    <property type="match status" value="1"/>
</dbReference>
<dbReference type="EMBL" id="BQXH01000009">
    <property type="protein sequence ID" value="GKS81439.1"/>
    <property type="molecule type" value="Genomic_DNA"/>
</dbReference>
<dbReference type="PANTHER" id="PTHR43280:SF34">
    <property type="entry name" value="ARAC-FAMILY TRANSCRIPTIONAL REGULATOR"/>
    <property type="match status" value="1"/>
</dbReference>
<reference evidence="5" key="1">
    <citation type="journal article" date="2022" name="Int. J. Syst. Evol. Microbiol.">
        <title>A novel species of lactic acid bacteria, Ligilactobacillus pabuli sp. nov., isolated from alfalfa silage.</title>
        <authorList>
            <person name="Tohno M."/>
            <person name="Tanizawa Y."/>
            <person name="Sawada H."/>
            <person name="Sakamoto M."/>
            <person name="Ohkuma M."/>
            <person name="Kobayashi H."/>
        </authorList>
    </citation>
    <scope>NUCLEOTIDE SEQUENCE</scope>
    <source>
        <strain evidence="5">AF129</strain>
    </source>
</reference>
<name>A0ABQ5JHH4_9LACO</name>
<dbReference type="SUPFAM" id="SSF46689">
    <property type="entry name" value="Homeodomain-like"/>
    <property type="match status" value="2"/>
</dbReference>
<dbReference type="InterPro" id="IPR018060">
    <property type="entry name" value="HTH_AraC"/>
</dbReference>
<accession>A0ABQ5JHH4</accession>
<dbReference type="SMART" id="SM00342">
    <property type="entry name" value="HTH_ARAC"/>
    <property type="match status" value="1"/>
</dbReference>
<comment type="caution">
    <text evidence="5">The sequence shown here is derived from an EMBL/GenBank/DDBJ whole genome shotgun (WGS) entry which is preliminary data.</text>
</comment>
<gene>
    <name evidence="5" type="ORF">LPAF129_11250</name>
</gene>
<evidence type="ECO:0000313" key="5">
    <source>
        <dbReference type="EMBL" id="GKS81439.1"/>
    </source>
</evidence>
<evidence type="ECO:0000256" key="3">
    <source>
        <dbReference type="ARBA" id="ARBA00023163"/>
    </source>
</evidence>
<evidence type="ECO:0000256" key="2">
    <source>
        <dbReference type="ARBA" id="ARBA00023125"/>
    </source>
</evidence>
<evidence type="ECO:0000256" key="1">
    <source>
        <dbReference type="ARBA" id="ARBA00023015"/>
    </source>
</evidence>
<protein>
    <recommendedName>
        <fullName evidence="4">HTH araC/xylS-type domain-containing protein</fullName>
    </recommendedName>
</protein>
<dbReference type="PROSITE" id="PS00041">
    <property type="entry name" value="HTH_ARAC_FAMILY_1"/>
    <property type="match status" value="1"/>
</dbReference>